<dbReference type="EMBL" id="CP051167">
    <property type="protein sequence ID" value="QIZ69708.1"/>
    <property type="molecule type" value="Genomic_DNA"/>
</dbReference>
<evidence type="ECO:0000313" key="16">
    <source>
        <dbReference type="Proteomes" id="UP000500857"/>
    </source>
</evidence>
<feature type="binding site" evidence="11">
    <location>
        <position position="77"/>
    </location>
    <ligand>
        <name>pyridoxal 5'-phosphate</name>
        <dbReference type="ChEBI" id="CHEBI:597326"/>
    </ligand>
</feature>
<dbReference type="GO" id="GO:0006535">
    <property type="term" value="P:cysteine biosynthetic process from serine"/>
    <property type="evidence" value="ECO:0007669"/>
    <property type="project" value="UniProtKB-UniRule"/>
</dbReference>
<keyword evidence="9 13" id="KW-0198">Cysteine biosynthesis</keyword>
<dbReference type="InterPro" id="IPR036052">
    <property type="entry name" value="TrpB-like_PALP_sf"/>
</dbReference>
<dbReference type="Gene3D" id="3.40.50.1100">
    <property type="match status" value="2"/>
</dbReference>
<dbReference type="KEGG" id="oxy:HCG48_03190"/>
<dbReference type="NCBIfam" id="TIGR01139">
    <property type="entry name" value="cysK"/>
    <property type="match status" value="1"/>
</dbReference>
<evidence type="ECO:0000259" key="14">
    <source>
        <dbReference type="Pfam" id="PF00291"/>
    </source>
</evidence>
<feature type="binding site" evidence="11">
    <location>
        <position position="269"/>
    </location>
    <ligand>
        <name>pyridoxal 5'-phosphate</name>
        <dbReference type="ChEBI" id="CHEBI:597326"/>
    </ligand>
</feature>
<dbReference type="SUPFAM" id="SSF53686">
    <property type="entry name" value="Tryptophan synthase beta subunit-like PLP-dependent enzymes"/>
    <property type="match status" value="1"/>
</dbReference>
<evidence type="ECO:0000256" key="10">
    <source>
        <dbReference type="ARBA" id="ARBA00047931"/>
    </source>
</evidence>
<dbReference type="InterPro" id="IPR050214">
    <property type="entry name" value="Cys_Synth/Cystath_Beta-Synth"/>
</dbReference>
<dbReference type="InterPro" id="IPR005859">
    <property type="entry name" value="CysK"/>
</dbReference>
<dbReference type="InterPro" id="IPR005856">
    <property type="entry name" value="Cys_synth"/>
</dbReference>
<keyword evidence="16" id="KW-1185">Reference proteome</keyword>
<evidence type="ECO:0000256" key="2">
    <source>
        <dbReference type="ARBA" id="ARBA00004962"/>
    </source>
</evidence>
<feature type="domain" description="Tryptophan synthase beta chain-like PALP" evidence="14">
    <location>
        <begin position="8"/>
        <end position="294"/>
    </location>
</feature>
<dbReference type="Pfam" id="PF00291">
    <property type="entry name" value="PALP"/>
    <property type="match status" value="1"/>
</dbReference>
<name>A0A6H1TSX3_9CYAN</name>
<evidence type="ECO:0000256" key="12">
    <source>
        <dbReference type="PIRSR" id="PIRSR605856-51"/>
    </source>
</evidence>
<dbReference type="NCBIfam" id="TIGR01136">
    <property type="entry name" value="cysKM"/>
    <property type="match status" value="1"/>
</dbReference>
<dbReference type="Proteomes" id="UP000500857">
    <property type="component" value="Chromosome"/>
</dbReference>
<evidence type="ECO:0000256" key="4">
    <source>
        <dbReference type="ARBA" id="ARBA00012681"/>
    </source>
</evidence>
<evidence type="ECO:0000313" key="15">
    <source>
        <dbReference type="EMBL" id="QIZ69708.1"/>
    </source>
</evidence>
<comment type="similarity">
    <text evidence="3 13">Belongs to the cysteine synthase/cystathionine beta-synthase family.</text>
</comment>
<keyword evidence="8 11" id="KW-0663">Pyridoxal phosphate</keyword>
<dbReference type="PROSITE" id="PS00901">
    <property type="entry name" value="CYS_SYNTHASE"/>
    <property type="match status" value="1"/>
</dbReference>
<keyword evidence="6 13" id="KW-0028">Amino-acid biosynthesis</keyword>
<evidence type="ECO:0000256" key="5">
    <source>
        <dbReference type="ARBA" id="ARBA00019371"/>
    </source>
</evidence>
<feature type="modified residue" description="N6-(pyridoxal phosphate)lysine" evidence="12">
    <location>
        <position position="46"/>
    </location>
</feature>
<evidence type="ECO:0000256" key="9">
    <source>
        <dbReference type="ARBA" id="ARBA00023192"/>
    </source>
</evidence>
<dbReference type="InterPro" id="IPR001926">
    <property type="entry name" value="TrpB-like_PALP"/>
</dbReference>
<organism evidence="15 16">
    <name type="scientific">Oxynema aestuarii AP17</name>
    <dbReference type="NCBI Taxonomy" id="2064643"/>
    <lineage>
        <taxon>Bacteria</taxon>
        <taxon>Bacillati</taxon>
        <taxon>Cyanobacteriota</taxon>
        <taxon>Cyanophyceae</taxon>
        <taxon>Oscillatoriophycideae</taxon>
        <taxon>Oscillatoriales</taxon>
        <taxon>Oscillatoriaceae</taxon>
        <taxon>Oxynema</taxon>
        <taxon>Oxynema aestuarii</taxon>
    </lineage>
</organism>
<reference evidence="15 16" key="1">
    <citation type="submission" date="2020-04" db="EMBL/GenBank/DDBJ databases">
        <authorList>
            <person name="Basu S."/>
            <person name="Maruthanayagam V."/>
            <person name="Chakraborty S."/>
            <person name="Pramanik A."/>
            <person name="Mukherjee J."/>
            <person name="Brink B."/>
        </authorList>
    </citation>
    <scope>NUCLEOTIDE SEQUENCE [LARGE SCALE GENOMIC DNA]</scope>
    <source>
        <strain evidence="15 16">AP17</strain>
    </source>
</reference>
<comment type="catalytic activity">
    <reaction evidence="10 13">
        <text>O-acetyl-L-serine + hydrogen sulfide = L-cysteine + acetate</text>
        <dbReference type="Rhea" id="RHEA:14829"/>
        <dbReference type="ChEBI" id="CHEBI:29919"/>
        <dbReference type="ChEBI" id="CHEBI:30089"/>
        <dbReference type="ChEBI" id="CHEBI:35235"/>
        <dbReference type="ChEBI" id="CHEBI:58340"/>
        <dbReference type="EC" id="2.5.1.47"/>
    </reaction>
</comment>
<evidence type="ECO:0000256" key="7">
    <source>
        <dbReference type="ARBA" id="ARBA00022679"/>
    </source>
</evidence>
<comment type="cofactor">
    <cofactor evidence="1 11 13">
        <name>pyridoxal 5'-phosphate</name>
        <dbReference type="ChEBI" id="CHEBI:597326"/>
    </cofactor>
</comment>
<dbReference type="InterPro" id="IPR001216">
    <property type="entry name" value="P-phosphate_BS"/>
</dbReference>
<evidence type="ECO:0000256" key="11">
    <source>
        <dbReference type="PIRSR" id="PIRSR605856-50"/>
    </source>
</evidence>
<dbReference type="GO" id="GO:0004124">
    <property type="term" value="F:cysteine synthase activity"/>
    <property type="evidence" value="ECO:0007669"/>
    <property type="project" value="UniProtKB-UniRule"/>
</dbReference>
<dbReference type="GO" id="GO:0005737">
    <property type="term" value="C:cytoplasm"/>
    <property type="evidence" value="ECO:0007669"/>
    <property type="project" value="UniProtKB-ARBA"/>
</dbReference>
<sequence>MKIYKNINEVIGNTPLIRLQHLPQDYHCNAEIILKLEGFNPGRSIKDRIAVSMIKEAENAGLIQRGSSTIIEATSGNTGIGLGMVCAANGYRLILTMPDNMSQERQQLLKAYGAEVVTTPAKLDMAGAIARANELLASIPNSFSPQQFSNPANPKIHYLTTGPEIWADTEGKIDVLVVGVGTGGTLTGAGYYLKQQKPELKIIAVEPTASAVLSGKNRGLHDIQGIGAGFIPDVLREDLIDEVVQVTEEEAYKFGRLLAEKEGIMSGISTGAVVSVALKIGSGSDYRDRTIVTIQASGGERYLSTKMFQPQSVAAVAGYNG</sequence>
<dbReference type="CDD" id="cd01561">
    <property type="entry name" value="CBS_like"/>
    <property type="match status" value="1"/>
</dbReference>
<gene>
    <name evidence="15" type="primary">cysK</name>
    <name evidence="15" type="ORF">HCG48_03190</name>
</gene>
<dbReference type="EC" id="2.5.1.47" evidence="4 13"/>
<evidence type="ECO:0000256" key="6">
    <source>
        <dbReference type="ARBA" id="ARBA00022605"/>
    </source>
</evidence>
<accession>A0A6H1TSX3</accession>
<dbReference type="RefSeq" id="WP_168567865.1">
    <property type="nucleotide sequence ID" value="NZ_CP051167.1"/>
</dbReference>
<dbReference type="FunFam" id="3.40.50.1100:FF:000067">
    <property type="entry name" value="Cysteine synthase"/>
    <property type="match status" value="1"/>
</dbReference>
<dbReference type="AlphaFoldDB" id="A0A6H1TSX3"/>
<evidence type="ECO:0000256" key="8">
    <source>
        <dbReference type="ARBA" id="ARBA00022898"/>
    </source>
</evidence>
<dbReference type="PANTHER" id="PTHR10314">
    <property type="entry name" value="CYSTATHIONINE BETA-SYNTHASE"/>
    <property type="match status" value="1"/>
</dbReference>
<comment type="pathway">
    <text evidence="2">Amino-acid biosynthesis; L-cysteine biosynthesis; L-cysteine from L-serine: step 2/2.</text>
</comment>
<evidence type="ECO:0000256" key="1">
    <source>
        <dbReference type="ARBA" id="ARBA00001933"/>
    </source>
</evidence>
<protein>
    <recommendedName>
        <fullName evidence="5 13">Cysteine synthase</fullName>
        <ecNumber evidence="4 13">2.5.1.47</ecNumber>
    </recommendedName>
</protein>
<proteinExistence type="inferred from homology"/>
<evidence type="ECO:0000256" key="3">
    <source>
        <dbReference type="ARBA" id="ARBA00007103"/>
    </source>
</evidence>
<feature type="binding site" evidence="11">
    <location>
        <begin position="181"/>
        <end position="185"/>
    </location>
    <ligand>
        <name>pyridoxal 5'-phosphate</name>
        <dbReference type="ChEBI" id="CHEBI:597326"/>
    </ligand>
</feature>
<evidence type="ECO:0000256" key="13">
    <source>
        <dbReference type="RuleBase" id="RU003985"/>
    </source>
</evidence>
<keyword evidence="7 13" id="KW-0808">Transferase</keyword>